<evidence type="ECO:0000313" key="3">
    <source>
        <dbReference type="Proteomes" id="UP000219465"/>
    </source>
</evidence>
<dbReference type="PANTHER" id="PTHR33747:SF1">
    <property type="entry name" value="ADENYLATE CYCLASE-ASSOCIATED CAP C-TERMINAL DOMAIN-CONTAINING PROTEIN"/>
    <property type="match status" value="1"/>
</dbReference>
<evidence type="ECO:0000259" key="1">
    <source>
        <dbReference type="Pfam" id="PF17775"/>
    </source>
</evidence>
<dbReference type="Proteomes" id="UP000219465">
    <property type="component" value="Unassembled WGS sequence"/>
</dbReference>
<protein>
    <submittedName>
        <fullName evidence="2">SEC-C motif-containing protein</fullName>
    </submittedName>
</protein>
<dbReference type="Gene3D" id="3.10.450.50">
    <property type="match status" value="1"/>
</dbReference>
<dbReference type="Pfam" id="PF02810">
    <property type="entry name" value="SEC-C"/>
    <property type="match status" value="1"/>
</dbReference>
<dbReference type="SUPFAM" id="SSF103642">
    <property type="entry name" value="Sec-C motif"/>
    <property type="match status" value="1"/>
</dbReference>
<name>A0A286ID48_9HYPH</name>
<reference evidence="3" key="1">
    <citation type="submission" date="2017-08" db="EMBL/GenBank/DDBJ databases">
        <authorList>
            <person name="Varghese N."/>
            <person name="Submissions S."/>
        </authorList>
    </citation>
    <scope>NUCLEOTIDE SEQUENCE [LARGE SCALE GENOMIC DNA]</scope>
    <source>
        <strain evidence="3">KCTC 23107</strain>
    </source>
</reference>
<dbReference type="PANTHER" id="PTHR33747">
    <property type="entry name" value="UPF0225 PROTEIN SCO1677"/>
    <property type="match status" value="1"/>
</dbReference>
<dbReference type="AlphaFoldDB" id="A0A286ID48"/>
<dbReference type="Pfam" id="PF17775">
    <property type="entry name" value="YchJ_M-like"/>
    <property type="match status" value="1"/>
</dbReference>
<gene>
    <name evidence="2" type="ORF">SAMN05877838_2477</name>
</gene>
<sequence>MPQCPCGSNLDLNVCCGRYHAGEPAPTAETLMRARYAAYALSRLDYIAATCAGPAAAEFNLLQAQRSQLGTRWLGLEILRSRKGREVDGEGTVSFIARFSQNGAEGKLRETSLFRRIDDRWFYWERYRESAALGGSGAGRNDMCPCGSGRKYKKCCG</sequence>
<dbReference type="InterPro" id="IPR048469">
    <property type="entry name" value="YchJ-like_M"/>
</dbReference>
<accession>A0A286ID48</accession>
<dbReference type="OrthoDB" id="21421at2"/>
<dbReference type="EMBL" id="OCPC01000003">
    <property type="protein sequence ID" value="SOE17576.1"/>
    <property type="molecule type" value="Genomic_DNA"/>
</dbReference>
<dbReference type="RefSeq" id="WP_097108060.1">
    <property type="nucleotide sequence ID" value="NZ_OCPC01000003.1"/>
</dbReference>
<organism evidence="2 3">
    <name type="scientific">Hoeflea halophila</name>
    <dbReference type="NCBI Taxonomy" id="714899"/>
    <lineage>
        <taxon>Bacteria</taxon>
        <taxon>Pseudomonadati</taxon>
        <taxon>Pseudomonadota</taxon>
        <taxon>Alphaproteobacteria</taxon>
        <taxon>Hyphomicrobiales</taxon>
        <taxon>Rhizobiaceae</taxon>
        <taxon>Hoeflea</taxon>
    </lineage>
</organism>
<dbReference type="InterPro" id="IPR032710">
    <property type="entry name" value="NTF2-like_dom_sf"/>
</dbReference>
<dbReference type="SUPFAM" id="SSF54427">
    <property type="entry name" value="NTF2-like"/>
    <property type="match status" value="1"/>
</dbReference>
<dbReference type="InterPro" id="IPR004027">
    <property type="entry name" value="SEC_C_motif"/>
</dbReference>
<feature type="domain" description="YchJ-like middle NTF2-like" evidence="1">
    <location>
        <begin position="27"/>
        <end position="124"/>
    </location>
</feature>
<proteinExistence type="predicted"/>
<keyword evidence="3" id="KW-1185">Reference proteome</keyword>
<evidence type="ECO:0000313" key="2">
    <source>
        <dbReference type="EMBL" id="SOE17576.1"/>
    </source>
</evidence>